<comment type="caution">
    <text evidence="5">The sequence shown here is derived from an EMBL/GenBank/DDBJ whole genome shotgun (WGS) entry which is preliminary data.</text>
</comment>
<dbReference type="Proteomes" id="UP000774804">
    <property type="component" value="Unassembled WGS sequence"/>
</dbReference>
<dbReference type="Proteomes" id="UP000251314">
    <property type="component" value="Unassembled WGS sequence"/>
</dbReference>
<proteinExistence type="predicted"/>
<reference evidence="1" key="2">
    <citation type="submission" date="2018-10" db="EMBL/GenBank/DDBJ databases">
        <title>Effector identification in a new, highly contiguous assembly of the strawberry crown rot pathogen Phytophthora cactorum.</title>
        <authorList>
            <person name="Armitage A.D."/>
            <person name="Nellist C.F."/>
            <person name="Bates H."/>
            <person name="Vickerstaff R.J."/>
            <person name="Harrison R.J."/>
        </authorList>
    </citation>
    <scope>NUCLEOTIDE SEQUENCE</scope>
    <source>
        <strain evidence="1">15-7</strain>
        <strain evidence="2">4032</strain>
        <strain evidence="3">4040</strain>
        <strain evidence="4">P421</strain>
    </source>
</reference>
<reference evidence="5 6" key="1">
    <citation type="submission" date="2018-01" db="EMBL/GenBank/DDBJ databases">
        <title>Draft genome of the strawberry crown rot pathogen Phytophthora cactorum.</title>
        <authorList>
            <person name="Armitage A.D."/>
            <person name="Lysoe E."/>
            <person name="Nellist C.F."/>
            <person name="Harrison R.J."/>
            <person name="Brurberg M.B."/>
        </authorList>
    </citation>
    <scope>NUCLEOTIDE SEQUENCE [LARGE SCALE GENOMIC DNA]</scope>
    <source>
        <strain evidence="5 6">10300</strain>
    </source>
</reference>
<dbReference type="Proteomes" id="UP000760860">
    <property type="component" value="Unassembled WGS sequence"/>
</dbReference>
<protein>
    <submittedName>
        <fullName evidence="5">Uncharacterized protein</fullName>
    </submittedName>
</protein>
<evidence type="ECO:0000313" key="1">
    <source>
        <dbReference type="EMBL" id="KAG2817402.1"/>
    </source>
</evidence>
<evidence type="ECO:0000313" key="6">
    <source>
        <dbReference type="Proteomes" id="UP000251314"/>
    </source>
</evidence>
<dbReference type="AlphaFoldDB" id="A0A329SEJ1"/>
<dbReference type="Proteomes" id="UP000736787">
    <property type="component" value="Unassembled WGS sequence"/>
</dbReference>
<organism evidence="5 6">
    <name type="scientific">Phytophthora cactorum</name>
    <dbReference type="NCBI Taxonomy" id="29920"/>
    <lineage>
        <taxon>Eukaryota</taxon>
        <taxon>Sar</taxon>
        <taxon>Stramenopiles</taxon>
        <taxon>Oomycota</taxon>
        <taxon>Peronosporomycetes</taxon>
        <taxon>Peronosporales</taxon>
        <taxon>Peronosporaceae</taxon>
        <taxon>Phytophthora</taxon>
    </lineage>
</organism>
<evidence type="ECO:0000313" key="2">
    <source>
        <dbReference type="EMBL" id="KAG2878972.1"/>
    </source>
</evidence>
<sequence length="35" mass="4037">MSTTEVCVTAHTDECERELHVEEEEQQDQEMEAAV</sequence>
<dbReference type="EMBL" id="RCMV01000109">
    <property type="protein sequence ID" value="KAG3224526.1"/>
    <property type="molecule type" value="Genomic_DNA"/>
</dbReference>
<accession>A0A329SEJ1</accession>
<name>A0A329SEJ1_9STRA</name>
<dbReference type="EMBL" id="MJFZ01000180">
    <property type="protein sequence ID" value="RAW35070.1"/>
    <property type="molecule type" value="Genomic_DNA"/>
</dbReference>
<evidence type="ECO:0000313" key="3">
    <source>
        <dbReference type="EMBL" id="KAG2885500.1"/>
    </source>
</evidence>
<evidence type="ECO:0000313" key="4">
    <source>
        <dbReference type="EMBL" id="KAG3224526.1"/>
    </source>
</evidence>
<keyword evidence="6" id="KW-1185">Reference proteome</keyword>
<gene>
    <name evidence="5" type="ORF">PC110_g8621</name>
    <name evidence="1" type="ORF">PC113_g22982</name>
    <name evidence="2" type="ORF">PC115_g22919</name>
    <name evidence="3" type="ORF">PC117_g25588</name>
    <name evidence="4" type="ORF">PC129_g4846</name>
</gene>
<dbReference type="EMBL" id="RCMK01002031">
    <property type="protein sequence ID" value="KAG2885500.1"/>
    <property type="molecule type" value="Genomic_DNA"/>
</dbReference>
<evidence type="ECO:0000313" key="5">
    <source>
        <dbReference type="EMBL" id="RAW35070.1"/>
    </source>
</evidence>
<dbReference type="Proteomes" id="UP000735874">
    <property type="component" value="Unassembled WGS sequence"/>
</dbReference>
<dbReference type="VEuPathDB" id="FungiDB:PC110_g8621"/>
<dbReference type="EMBL" id="RCMI01002064">
    <property type="protein sequence ID" value="KAG2878972.1"/>
    <property type="molecule type" value="Genomic_DNA"/>
</dbReference>
<dbReference type="EMBL" id="RCMG01001933">
    <property type="protein sequence ID" value="KAG2817402.1"/>
    <property type="molecule type" value="Genomic_DNA"/>
</dbReference>